<feature type="transmembrane region" description="Helical" evidence="1">
    <location>
        <begin position="161"/>
        <end position="182"/>
    </location>
</feature>
<dbReference type="OrthoDB" id="2081523at2"/>
<feature type="transmembrane region" description="Helical" evidence="1">
    <location>
        <begin position="82"/>
        <end position="103"/>
    </location>
</feature>
<feature type="transmembrane region" description="Helical" evidence="1">
    <location>
        <begin position="124"/>
        <end position="149"/>
    </location>
</feature>
<feature type="transmembrane region" description="Helical" evidence="1">
    <location>
        <begin position="242"/>
        <end position="263"/>
    </location>
</feature>
<proteinExistence type="predicted"/>
<accession>A0A174D5N6</accession>
<organism evidence="2 3">
    <name type="scientific">Faecalicatena contorta</name>
    <dbReference type="NCBI Taxonomy" id="39482"/>
    <lineage>
        <taxon>Bacteria</taxon>
        <taxon>Bacillati</taxon>
        <taxon>Bacillota</taxon>
        <taxon>Clostridia</taxon>
        <taxon>Lachnospirales</taxon>
        <taxon>Lachnospiraceae</taxon>
        <taxon>Faecalicatena</taxon>
    </lineage>
</organism>
<evidence type="ECO:0000313" key="2">
    <source>
        <dbReference type="EMBL" id="CUO19196.1"/>
    </source>
</evidence>
<keyword evidence="1" id="KW-1133">Transmembrane helix</keyword>
<dbReference type="PANTHER" id="PTHR37305">
    <property type="entry name" value="INTEGRAL MEMBRANE PROTEIN-RELATED"/>
    <property type="match status" value="1"/>
</dbReference>
<dbReference type="Proteomes" id="UP000095544">
    <property type="component" value="Unassembled WGS sequence"/>
</dbReference>
<dbReference type="RefSeq" id="WP_055152400.1">
    <property type="nucleotide sequence ID" value="NZ_CYZU01000011.1"/>
</dbReference>
<gene>
    <name evidence="2" type="ORF">ERS852491_01519</name>
</gene>
<feature type="transmembrane region" description="Helical" evidence="1">
    <location>
        <begin position="20"/>
        <end position="40"/>
    </location>
</feature>
<dbReference type="STRING" id="39482.ERS852491_01519"/>
<keyword evidence="1" id="KW-0812">Transmembrane</keyword>
<keyword evidence="1" id="KW-0472">Membrane</keyword>
<evidence type="ECO:0000313" key="3">
    <source>
        <dbReference type="Proteomes" id="UP000095544"/>
    </source>
</evidence>
<protein>
    <submittedName>
        <fullName evidence="2">ABC-type transport system involved in multi-copper enzyme maturation, permease component</fullName>
    </submittedName>
</protein>
<feature type="transmembrane region" description="Helical" evidence="1">
    <location>
        <begin position="189"/>
        <end position="215"/>
    </location>
</feature>
<evidence type="ECO:0000256" key="1">
    <source>
        <dbReference type="SAM" id="Phobius"/>
    </source>
</evidence>
<dbReference type="PANTHER" id="PTHR37305:SF1">
    <property type="entry name" value="MEMBRANE PROTEIN"/>
    <property type="match status" value="1"/>
</dbReference>
<dbReference type="AlphaFoldDB" id="A0A174D5N6"/>
<name>A0A174D5N6_9FIRM</name>
<reference evidence="2 3" key="1">
    <citation type="submission" date="2015-09" db="EMBL/GenBank/DDBJ databases">
        <authorList>
            <consortium name="Pathogen Informatics"/>
        </authorList>
    </citation>
    <scope>NUCLEOTIDE SEQUENCE [LARGE SCALE GENOMIC DNA]</scope>
    <source>
        <strain evidence="2 3">2789STDY5834876</strain>
    </source>
</reference>
<sequence>MLNLLRMDLYRMRKGKAAYICLGIILATIALVYFLLFLMLTPTGQAAASRLGMMDFVEVEEAKALFREINLLLVFRQSNMDGGFFALVLTIYFTIFVCADFKNGFIKNIMSVHVNRWKYVGSKLLSFAILDIIYLAAAYLFTFLVNLLMGGNIPVTRFSSVLFFLAQAWVLTMAMLALVLLVCMLTRSIAAGILAAVLVASGVIATLLNALLGLFHANGWLKYTLYFSLWDAPEVYQSPADLAGFAVGVVFLIVYMVIAGTALSKKDI</sequence>
<dbReference type="EMBL" id="CYZU01000011">
    <property type="protein sequence ID" value="CUO19196.1"/>
    <property type="molecule type" value="Genomic_DNA"/>
</dbReference>